<sequence>MTVDRKLMRNGNGWVLSINSTILGFLDVNPETDMIRYTMENEKLIITKSDKKVKSLV</sequence>
<evidence type="ECO:0000313" key="1">
    <source>
        <dbReference type="EMBL" id="HIU92147.1"/>
    </source>
</evidence>
<reference evidence="1" key="1">
    <citation type="submission" date="2020-10" db="EMBL/GenBank/DDBJ databases">
        <authorList>
            <person name="Gilroy R."/>
        </authorList>
    </citation>
    <scope>NUCLEOTIDE SEQUENCE</scope>
    <source>
        <strain evidence="1">CHK154-7741</strain>
    </source>
</reference>
<accession>A0A9D1MZ55</accession>
<evidence type="ECO:0000313" key="2">
    <source>
        <dbReference type="Proteomes" id="UP000886748"/>
    </source>
</evidence>
<dbReference type="AlphaFoldDB" id="A0A9D1MZ55"/>
<organism evidence="1 2">
    <name type="scientific">Candidatus Limenecus avicola</name>
    <dbReference type="NCBI Taxonomy" id="2840847"/>
    <lineage>
        <taxon>Bacteria</taxon>
        <taxon>Bacillati</taxon>
        <taxon>Bacillota</taxon>
        <taxon>Clostridia</taxon>
        <taxon>Eubacteriales</taxon>
        <taxon>Clostridiaceae</taxon>
        <taxon>Clostridiaceae incertae sedis</taxon>
        <taxon>Candidatus Limenecus</taxon>
    </lineage>
</organism>
<name>A0A9D1MZ55_9CLOT</name>
<protein>
    <submittedName>
        <fullName evidence="1">Uncharacterized protein</fullName>
    </submittedName>
</protein>
<gene>
    <name evidence="1" type="ORF">IAD26_03315</name>
</gene>
<reference evidence="1" key="2">
    <citation type="journal article" date="2021" name="PeerJ">
        <title>Extensive microbial diversity within the chicken gut microbiome revealed by metagenomics and culture.</title>
        <authorList>
            <person name="Gilroy R."/>
            <person name="Ravi A."/>
            <person name="Getino M."/>
            <person name="Pursley I."/>
            <person name="Horton D.L."/>
            <person name="Alikhan N.F."/>
            <person name="Baker D."/>
            <person name="Gharbi K."/>
            <person name="Hall N."/>
            <person name="Watson M."/>
            <person name="Adriaenssens E.M."/>
            <person name="Foster-Nyarko E."/>
            <person name="Jarju S."/>
            <person name="Secka A."/>
            <person name="Antonio M."/>
            <person name="Oren A."/>
            <person name="Chaudhuri R.R."/>
            <person name="La Ragione R."/>
            <person name="Hildebrand F."/>
            <person name="Pallen M.J."/>
        </authorList>
    </citation>
    <scope>NUCLEOTIDE SEQUENCE</scope>
    <source>
        <strain evidence="1">CHK154-7741</strain>
    </source>
</reference>
<comment type="caution">
    <text evidence="1">The sequence shown here is derived from an EMBL/GenBank/DDBJ whole genome shotgun (WGS) entry which is preliminary data.</text>
</comment>
<dbReference type="Proteomes" id="UP000886748">
    <property type="component" value="Unassembled WGS sequence"/>
</dbReference>
<proteinExistence type="predicted"/>
<dbReference type="EMBL" id="DVOD01000023">
    <property type="protein sequence ID" value="HIU92147.1"/>
    <property type="molecule type" value="Genomic_DNA"/>
</dbReference>